<dbReference type="EMBL" id="CAJOBJ010370448">
    <property type="protein sequence ID" value="CAF5223163.1"/>
    <property type="molecule type" value="Genomic_DNA"/>
</dbReference>
<gene>
    <name evidence="2" type="ORF">GIL414_LOCUS85444</name>
</gene>
<comment type="caution">
    <text evidence="2">The sequence shown here is derived from an EMBL/GenBank/DDBJ whole genome shotgun (WGS) entry which is preliminary data.</text>
</comment>
<feature type="compositionally biased region" description="Polar residues" evidence="1">
    <location>
        <begin position="23"/>
        <end position="54"/>
    </location>
</feature>
<dbReference type="AlphaFoldDB" id="A0A8S3K2B7"/>
<evidence type="ECO:0000256" key="1">
    <source>
        <dbReference type="SAM" id="MobiDB-lite"/>
    </source>
</evidence>
<feature type="non-terminal residue" evidence="2">
    <location>
        <position position="184"/>
    </location>
</feature>
<name>A0A8S3K2B7_9BILA</name>
<evidence type="ECO:0000313" key="2">
    <source>
        <dbReference type="EMBL" id="CAF5223163.1"/>
    </source>
</evidence>
<accession>A0A8S3K2B7</accession>
<feature type="non-terminal residue" evidence="2">
    <location>
        <position position="1"/>
    </location>
</feature>
<feature type="region of interest" description="Disordered" evidence="1">
    <location>
        <begin position="1"/>
        <end position="184"/>
    </location>
</feature>
<evidence type="ECO:0000313" key="3">
    <source>
        <dbReference type="Proteomes" id="UP000681720"/>
    </source>
</evidence>
<feature type="compositionally biased region" description="Basic and acidic residues" evidence="1">
    <location>
        <begin position="95"/>
        <end position="105"/>
    </location>
</feature>
<feature type="compositionally biased region" description="Polar residues" evidence="1">
    <location>
        <begin position="1"/>
        <end position="16"/>
    </location>
</feature>
<reference evidence="2" key="1">
    <citation type="submission" date="2021-02" db="EMBL/GenBank/DDBJ databases">
        <authorList>
            <person name="Nowell W R."/>
        </authorList>
    </citation>
    <scope>NUCLEOTIDE SEQUENCE</scope>
</reference>
<organism evidence="2 3">
    <name type="scientific">Rotaria magnacalcarata</name>
    <dbReference type="NCBI Taxonomy" id="392030"/>
    <lineage>
        <taxon>Eukaryota</taxon>
        <taxon>Metazoa</taxon>
        <taxon>Spiralia</taxon>
        <taxon>Gnathifera</taxon>
        <taxon>Rotifera</taxon>
        <taxon>Eurotatoria</taxon>
        <taxon>Bdelloidea</taxon>
        <taxon>Philodinida</taxon>
        <taxon>Philodinidae</taxon>
        <taxon>Rotaria</taxon>
    </lineage>
</organism>
<feature type="compositionally biased region" description="Polar residues" evidence="1">
    <location>
        <begin position="72"/>
        <end position="94"/>
    </location>
</feature>
<dbReference type="Proteomes" id="UP000681720">
    <property type="component" value="Unassembled WGS sequence"/>
</dbReference>
<protein>
    <submittedName>
        <fullName evidence="2">Uncharacterized protein</fullName>
    </submittedName>
</protein>
<feature type="compositionally biased region" description="Low complexity" evidence="1">
    <location>
        <begin position="144"/>
        <end position="155"/>
    </location>
</feature>
<feature type="compositionally biased region" description="Acidic residues" evidence="1">
    <location>
        <begin position="112"/>
        <end position="133"/>
    </location>
</feature>
<proteinExistence type="predicted"/>
<sequence>AVYSSPSKTATSNPNDSAVIRTKSYSEAQQSTPLITQLQSAGAPSTRSGSNPNEDSSHYSEITDETVPSGIINHSYSGSIRSSSNHSLKQQNRYSSEKTLKEQKTEQSSVTTEDEEEEETEETEDEEEEEEEQPLPPKQKPLRETLTNESTTLSTIDHLVDPNQTKALAKKKEENKKRARFRWF</sequence>